<protein>
    <submittedName>
        <fullName evidence="1">Uncharacterized protein</fullName>
    </submittedName>
</protein>
<dbReference type="Proteomes" id="UP001162060">
    <property type="component" value="Unassembled WGS sequence"/>
</dbReference>
<organism evidence="1 2">
    <name type="scientific">Peronospora matthiolae</name>
    <dbReference type="NCBI Taxonomy" id="2874970"/>
    <lineage>
        <taxon>Eukaryota</taxon>
        <taxon>Sar</taxon>
        <taxon>Stramenopiles</taxon>
        <taxon>Oomycota</taxon>
        <taxon>Peronosporomycetes</taxon>
        <taxon>Peronosporales</taxon>
        <taxon>Peronosporaceae</taxon>
        <taxon>Peronospora</taxon>
    </lineage>
</organism>
<dbReference type="AlphaFoldDB" id="A0AAV1UN95"/>
<evidence type="ECO:0000313" key="1">
    <source>
        <dbReference type="EMBL" id="CAK7935087.1"/>
    </source>
</evidence>
<accession>A0AAV1UN95</accession>
<gene>
    <name evidence="1" type="ORF">PM001_LOCUS20237</name>
</gene>
<dbReference type="EMBL" id="CAKLBY020000221">
    <property type="protein sequence ID" value="CAK7935087.1"/>
    <property type="molecule type" value="Genomic_DNA"/>
</dbReference>
<evidence type="ECO:0000313" key="2">
    <source>
        <dbReference type="Proteomes" id="UP001162060"/>
    </source>
</evidence>
<reference evidence="1" key="1">
    <citation type="submission" date="2024-01" db="EMBL/GenBank/DDBJ databases">
        <authorList>
            <person name="Webb A."/>
        </authorList>
    </citation>
    <scope>NUCLEOTIDE SEQUENCE</scope>
    <source>
        <strain evidence="1">Pm1</strain>
    </source>
</reference>
<comment type="caution">
    <text evidence="1">The sequence shown here is derived from an EMBL/GenBank/DDBJ whole genome shotgun (WGS) entry which is preliminary data.</text>
</comment>
<proteinExistence type="predicted"/>
<name>A0AAV1UN95_9STRA</name>
<sequence length="104" mass="11739">MMLYGATNKAGEQVLNMMTSDHSLFMHFSIRLNFKTAANLLERVQDVRRSLRVSLDINVEDDVKVLEEVAKDADVASKVEPMWTFQGFASCHDKLAPEGARVRP</sequence>